<dbReference type="EMBL" id="CP111020">
    <property type="protein sequence ID" value="WAR15143.1"/>
    <property type="molecule type" value="Genomic_DNA"/>
</dbReference>
<evidence type="ECO:0000313" key="1">
    <source>
        <dbReference type="EMBL" id="WAR15143.1"/>
    </source>
</evidence>
<keyword evidence="2" id="KW-1185">Reference proteome</keyword>
<proteinExistence type="predicted"/>
<reference evidence="1" key="1">
    <citation type="submission" date="2022-11" db="EMBL/GenBank/DDBJ databases">
        <title>Centuries of genome instability and evolution in soft-shell clam transmissible cancer (bioRxiv).</title>
        <authorList>
            <person name="Hart S.F.M."/>
            <person name="Yonemitsu M.A."/>
            <person name="Giersch R.M."/>
            <person name="Beal B.F."/>
            <person name="Arriagada G."/>
            <person name="Davis B.W."/>
            <person name="Ostrander E.A."/>
            <person name="Goff S.P."/>
            <person name="Metzger M.J."/>
        </authorList>
    </citation>
    <scope>NUCLEOTIDE SEQUENCE</scope>
    <source>
        <strain evidence="1">MELC-2E11</strain>
        <tissue evidence="1">Siphon/mantle</tissue>
    </source>
</reference>
<dbReference type="Proteomes" id="UP001164746">
    <property type="component" value="Chromosome 9"/>
</dbReference>
<accession>A0ABY7F351</accession>
<sequence length="80" mass="9160">MLKQELQRDDCTNISTANAIRLVRILLTASYKPAHYVLFDITATAKTNNGTNHRGFSEYILEILRNSTRRILVDIILLVK</sequence>
<evidence type="ECO:0000313" key="2">
    <source>
        <dbReference type="Proteomes" id="UP001164746"/>
    </source>
</evidence>
<organism evidence="1 2">
    <name type="scientific">Mya arenaria</name>
    <name type="common">Soft-shell clam</name>
    <dbReference type="NCBI Taxonomy" id="6604"/>
    <lineage>
        <taxon>Eukaryota</taxon>
        <taxon>Metazoa</taxon>
        <taxon>Spiralia</taxon>
        <taxon>Lophotrochozoa</taxon>
        <taxon>Mollusca</taxon>
        <taxon>Bivalvia</taxon>
        <taxon>Autobranchia</taxon>
        <taxon>Heteroconchia</taxon>
        <taxon>Euheterodonta</taxon>
        <taxon>Imparidentia</taxon>
        <taxon>Neoheterodontei</taxon>
        <taxon>Myida</taxon>
        <taxon>Myoidea</taxon>
        <taxon>Myidae</taxon>
        <taxon>Mya</taxon>
    </lineage>
</organism>
<name>A0ABY7F351_MYAAR</name>
<gene>
    <name evidence="1" type="ORF">MAR_005248</name>
</gene>
<protein>
    <submittedName>
        <fullName evidence="1">Uncharacterized protein</fullName>
    </submittedName>
</protein>